<evidence type="ECO:0000313" key="3">
    <source>
        <dbReference type="Proteomes" id="UP000596902"/>
    </source>
</evidence>
<reference evidence="2" key="2">
    <citation type="submission" date="2020-08" db="EMBL/GenBank/DDBJ databases">
        <title>Draft Genome Sequence of Cumin Blight Pathogen Alternaria burnsii.</title>
        <authorList>
            <person name="Feng Z."/>
        </authorList>
    </citation>
    <scope>NUCLEOTIDE SEQUENCE</scope>
    <source>
        <strain evidence="2">CBS107.38</strain>
    </source>
</reference>
<sequence length="726" mass="80652">KLKLRSDSIPLLQHSANNMTSKTSEATAAAKTHHNLNIKDKRNIKIGIVALRTLGKWTDKAALTLEKLESQDMSKHCQEHKDRLNTNNRSSADGEIQEPGLWRETVVYSVPVRSGVSKAAEVRDEPTAWRELLAIGREESHDAVQVTKVASREDHHAHNLATIIEYHSESSDDQDERDTWDENGIRNDAKIHTDTDQSSSDVSSDEEEDNNDKKLSSENSDDETDSDSEDSSDDVGDSGEEQPPASSSTTPQLLIATMSTHFRPRPPTSGPPSPTRPSTARSTIRAISPSPPPSLSDALRLDLASTGTPNFDHQITPEGARERPKSDGCNQTYMYGFGEQETEFANYVATVDNGNFGSFPADITANVTTKRGGSVMERQSPVKRTSRSNSPKKRPYSTPTELSLPRLSPSHGHDREQGASPHQKQVQVEGDSDANWDCPDTPTPMTNSQKRSAYLPLGNPTPCPNSKRSSKPKSRSNPLILTSAIPNPTPKLEFFESFDEQSPYHSRYFDIVPPQTYSRKEEMLREFYAHAERKKMREAMEIRARPMERMTLMSQPGYVSSTNDGAAMQRPEREHGIHPRMHLAPRQHTVDTPLRKNVIGPASNVQRQVSISEDSNLSGGTASSKQSIFSTPGRDEMERKKALVEDDEGPFAKAMSMADLDERRRVSTEPSSYKAAITYAGRCRGRWGLARQYLGTFERTVSYGYSTPSRAPEGRKIVLIEDLGIV</sequence>
<dbReference type="GeneID" id="62201939"/>
<feature type="compositionally biased region" description="Low complexity" evidence="1">
    <location>
        <begin position="276"/>
        <end position="288"/>
    </location>
</feature>
<comment type="caution">
    <text evidence="2">The sequence shown here is derived from an EMBL/GenBank/DDBJ whole genome shotgun (WGS) entry which is preliminary data.</text>
</comment>
<feature type="compositionally biased region" description="Acidic residues" evidence="1">
    <location>
        <begin position="171"/>
        <end position="181"/>
    </location>
</feature>
<feature type="compositionally biased region" description="Acidic residues" evidence="1">
    <location>
        <begin position="219"/>
        <end position="240"/>
    </location>
</feature>
<accession>A0A8H7BBR0</accession>
<dbReference type="AlphaFoldDB" id="A0A8H7BBR0"/>
<feature type="compositionally biased region" description="Low complexity" evidence="1">
    <location>
        <begin position="295"/>
        <end position="306"/>
    </location>
</feature>
<feature type="compositionally biased region" description="Basic and acidic residues" evidence="1">
    <location>
        <begin position="183"/>
        <end position="195"/>
    </location>
</feature>
<feature type="compositionally biased region" description="Polar residues" evidence="1">
    <location>
        <begin position="603"/>
        <end position="630"/>
    </location>
</feature>
<feature type="region of interest" description="Disordered" evidence="1">
    <location>
        <begin position="599"/>
        <end position="635"/>
    </location>
</feature>
<feature type="non-terminal residue" evidence="2">
    <location>
        <position position="726"/>
    </location>
</feature>
<organism evidence="2 3">
    <name type="scientific">Alternaria burnsii</name>
    <dbReference type="NCBI Taxonomy" id="1187904"/>
    <lineage>
        <taxon>Eukaryota</taxon>
        <taxon>Fungi</taxon>
        <taxon>Dikarya</taxon>
        <taxon>Ascomycota</taxon>
        <taxon>Pezizomycotina</taxon>
        <taxon>Dothideomycetes</taxon>
        <taxon>Pleosporomycetidae</taxon>
        <taxon>Pleosporales</taxon>
        <taxon>Pleosporineae</taxon>
        <taxon>Pleosporaceae</taxon>
        <taxon>Alternaria</taxon>
        <taxon>Alternaria sect. Alternaria</taxon>
    </lineage>
</organism>
<dbReference type="Proteomes" id="UP000596902">
    <property type="component" value="Unassembled WGS sequence"/>
</dbReference>
<proteinExistence type="predicted"/>
<feature type="non-terminal residue" evidence="2">
    <location>
        <position position="1"/>
    </location>
</feature>
<name>A0A8H7BBR0_9PLEO</name>
<feature type="compositionally biased region" description="Basic residues" evidence="1">
    <location>
        <begin position="384"/>
        <end position="395"/>
    </location>
</feature>
<dbReference type="EMBL" id="JAAABM010000004">
    <property type="protein sequence ID" value="KAF7678333.1"/>
    <property type="molecule type" value="Genomic_DNA"/>
</dbReference>
<protein>
    <submittedName>
        <fullName evidence="2">Uncharacterized protein</fullName>
    </submittedName>
</protein>
<evidence type="ECO:0000256" key="1">
    <source>
        <dbReference type="SAM" id="MobiDB-lite"/>
    </source>
</evidence>
<feature type="compositionally biased region" description="Pro residues" evidence="1">
    <location>
        <begin position="265"/>
        <end position="275"/>
    </location>
</feature>
<evidence type="ECO:0000313" key="2">
    <source>
        <dbReference type="EMBL" id="KAF7678333.1"/>
    </source>
</evidence>
<feature type="region of interest" description="Disordered" evidence="1">
    <location>
        <begin position="369"/>
        <end position="485"/>
    </location>
</feature>
<gene>
    <name evidence="2" type="ORF">GT037_003714</name>
</gene>
<reference evidence="2" key="1">
    <citation type="submission" date="2020-01" db="EMBL/GenBank/DDBJ databases">
        <authorList>
            <person name="Feng Z.H.Z."/>
        </authorList>
    </citation>
    <scope>NUCLEOTIDE SEQUENCE</scope>
    <source>
        <strain evidence="2">CBS107.38</strain>
    </source>
</reference>
<feature type="region of interest" description="Disordered" evidence="1">
    <location>
        <begin position="165"/>
        <end position="328"/>
    </location>
</feature>
<dbReference type="RefSeq" id="XP_038788468.1">
    <property type="nucleotide sequence ID" value="XM_038928761.1"/>
</dbReference>
<keyword evidence="3" id="KW-1185">Reference proteome</keyword>
<feature type="compositionally biased region" description="Polar residues" evidence="1">
    <location>
        <begin position="244"/>
        <end position="260"/>
    </location>
</feature>